<feature type="domain" description="AsmA" evidence="1">
    <location>
        <begin position="8"/>
        <end position="546"/>
    </location>
</feature>
<reference evidence="2" key="1">
    <citation type="submission" date="2021-11" db="EMBL/GenBank/DDBJ databases">
        <authorList>
            <person name="Rodrigo-Torres L."/>
            <person name="Arahal R. D."/>
            <person name="Lucena T."/>
        </authorList>
    </citation>
    <scope>NUCLEOTIDE SEQUENCE</scope>
    <source>
        <strain evidence="2">CECT 7929</strain>
    </source>
</reference>
<dbReference type="RefSeq" id="WP_237464160.1">
    <property type="nucleotide sequence ID" value="NZ_CAKLDI010000001.1"/>
</dbReference>
<evidence type="ECO:0000313" key="3">
    <source>
        <dbReference type="Proteomes" id="UP000838672"/>
    </source>
</evidence>
<dbReference type="InterPro" id="IPR007844">
    <property type="entry name" value="AsmA"/>
</dbReference>
<gene>
    <name evidence="2" type="ORF">VST7929_00149</name>
</gene>
<evidence type="ECO:0000313" key="2">
    <source>
        <dbReference type="EMBL" id="CAH0532331.1"/>
    </source>
</evidence>
<name>A0ABN8DQS2_9VIBR</name>
<proteinExistence type="predicted"/>
<sequence length="656" mass="75958">MLRLIKLLLSLVIVIMVAFGSALAVLHTQYAVPMVQWLVEKTTPYALEVADIDYHIESPWEITLSQVTLTDQQKQTQSLSAERVQLWLTPFEILRGHWHFDTILIAAPNFKHWQPDQLLSKTFVAKRLAIHHFHYSQGDIAFVDGKLQLDNWTPSNDDLWHFDGEFQFSAKQLTWHQSQLDQILFSGHKQGKQWTFSGISADFLGAQLRGDIRVDESDRTIRVTGMTISDLRLQNWQPLRQLKQQFEHYGQAGYHLLVERLDIMGMSVAEENHSVEELNIAVHRFDTRKGRWQQKDAIVSLQASDLIWDHWQIQNPLLELRIQPNRWYIDGASLKMLDGYICLEGEISPQQAKIHKLDINSIKWISTGPVRHALQAYIATLDNLAIDELAVHYSHYIDPDEDWPMQLSALNGAGKQLILKRDGQYGLWHGELQLSATQASFNQVDLRTPELIMSTEKGQWQMALNTLFSHGLMQATMQMDLAQISKPWQLSIKADGIPANLYQRWFQWPLPILGDHDLTLNLSGLAADRTALNHTLSGDIRYEFRDLRLDRMSEKTLWQQLSDTQWQWRQSWPLEKLSKSVTLDDAKGEFSIDRGELKLPATQLQGQQMQVMLKGNWRFAHPKQQNLTLQVDYDCHRLSRQWSQGQSELKTDERCQ</sequence>
<organism evidence="2 3">
    <name type="scientific">Vibrio stylophorae</name>
    <dbReference type="NCBI Taxonomy" id="659351"/>
    <lineage>
        <taxon>Bacteria</taxon>
        <taxon>Pseudomonadati</taxon>
        <taxon>Pseudomonadota</taxon>
        <taxon>Gammaproteobacteria</taxon>
        <taxon>Vibrionales</taxon>
        <taxon>Vibrionaceae</taxon>
        <taxon>Vibrio</taxon>
    </lineage>
</organism>
<dbReference type="EMBL" id="CAKLDI010000001">
    <property type="protein sequence ID" value="CAH0532331.1"/>
    <property type="molecule type" value="Genomic_DNA"/>
</dbReference>
<dbReference type="PANTHER" id="PTHR30441:SF8">
    <property type="entry name" value="DUF748 DOMAIN-CONTAINING PROTEIN"/>
    <property type="match status" value="1"/>
</dbReference>
<comment type="caution">
    <text evidence="2">The sequence shown here is derived from an EMBL/GenBank/DDBJ whole genome shotgun (WGS) entry which is preliminary data.</text>
</comment>
<dbReference type="PANTHER" id="PTHR30441">
    <property type="entry name" value="DUF748 DOMAIN-CONTAINING PROTEIN"/>
    <property type="match status" value="1"/>
</dbReference>
<accession>A0ABN8DQS2</accession>
<keyword evidence="3" id="KW-1185">Reference proteome</keyword>
<evidence type="ECO:0000259" key="1">
    <source>
        <dbReference type="Pfam" id="PF05170"/>
    </source>
</evidence>
<protein>
    <recommendedName>
        <fullName evidence="1">AsmA domain-containing protein</fullName>
    </recommendedName>
</protein>
<dbReference type="InterPro" id="IPR052894">
    <property type="entry name" value="AsmA-related"/>
</dbReference>
<dbReference type="Pfam" id="PF05170">
    <property type="entry name" value="AsmA"/>
    <property type="match status" value="1"/>
</dbReference>
<dbReference type="Proteomes" id="UP000838672">
    <property type="component" value="Unassembled WGS sequence"/>
</dbReference>